<dbReference type="SMART" id="SM00388">
    <property type="entry name" value="HisKA"/>
    <property type="match status" value="1"/>
</dbReference>
<dbReference type="SMART" id="SM00387">
    <property type="entry name" value="HATPase_c"/>
    <property type="match status" value="1"/>
</dbReference>
<dbReference type="OrthoDB" id="224978at2"/>
<proteinExistence type="predicted"/>
<keyword evidence="3" id="KW-0597">Phosphoprotein</keyword>
<comment type="caution">
    <text evidence="11">The sequence shown here is derived from an EMBL/GenBank/DDBJ whole genome shotgun (WGS) entry which is preliminary data.</text>
</comment>
<dbReference type="Gene3D" id="1.10.287.130">
    <property type="match status" value="1"/>
</dbReference>
<dbReference type="SUPFAM" id="SSF55785">
    <property type="entry name" value="PYP-like sensor domain (PAS domain)"/>
    <property type="match status" value="1"/>
</dbReference>
<evidence type="ECO:0000256" key="1">
    <source>
        <dbReference type="ARBA" id="ARBA00000085"/>
    </source>
</evidence>
<evidence type="ECO:0000256" key="3">
    <source>
        <dbReference type="ARBA" id="ARBA00022553"/>
    </source>
</evidence>
<accession>A0A5R9GKP8</accession>
<evidence type="ECO:0000259" key="9">
    <source>
        <dbReference type="PROSITE" id="PS50109"/>
    </source>
</evidence>
<dbReference type="InterPro" id="IPR000014">
    <property type="entry name" value="PAS"/>
</dbReference>
<dbReference type="EC" id="2.7.13.3" evidence="2"/>
<dbReference type="PROSITE" id="PS50112">
    <property type="entry name" value="PAS"/>
    <property type="match status" value="1"/>
</dbReference>
<dbReference type="InterPro" id="IPR035965">
    <property type="entry name" value="PAS-like_dom_sf"/>
</dbReference>
<evidence type="ECO:0000256" key="6">
    <source>
        <dbReference type="ARBA" id="ARBA00022777"/>
    </source>
</evidence>
<dbReference type="SUPFAM" id="SSF47384">
    <property type="entry name" value="Homodimeric domain of signal transducing histidine kinase"/>
    <property type="match status" value="1"/>
</dbReference>
<keyword evidence="8" id="KW-0902">Two-component regulatory system</keyword>
<dbReference type="InterPro" id="IPR036097">
    <property type="entry name" value="HisK_dim/P_sf"/>
</dbReference>
<protein>
    <recommendedName>
        <fullName evidence="2">histidine kinase</fullName>
        <ecNumber evidence="2">2.7.13.3</ecNumber>
    </recommendedName>
</protein>
<keyword evidence="12" id="KW-1185">Reference proteome</keyword>
<evidence type="ECO:0000313" key="12">
    <source>
        <dbReference type="Proteomes" id="UP000306585"/>
    </source>
</evidence>
<evidence type="ECO:0000256" key="7">
    <source>
        <dbReference type="ARBA" id="ARBA00022840"/>
    </source>
</evidence>
<dbReference type="AlphaFoldDB" id="A0A5R9GKP8"/>
<dbReference type="SUPFAM" id="SSF55874">
    <property type="entry name" value="ATPase domain of HSP90 chaperone/DNA topoisomerase II/histidine kinase"/>
    <property type="match status" value="1"/>
</dbReference>
<sequence>MLEQIPLSFLPLPLILLDSEARILQTNLLAQEALGQSDRKLVGRSLASIFSPSVEIERVLALLTPYSGGASNHHLCMRSTGTPISLHLGLHEGGMTAVFIPEAHRSEVERHARRHEMAEAVARIALEMAHEVKNPLASLKGASQWLNEQELTPSTREAVTRMLDDVDRIRGRIDAFLQVGPRAAIRMQSINIHTLIQDVSRPVEGIRVSQVFDPSLPETQADTGRLRQALENLWQNAVEAADSYIEWQTRMAPLVHLPGHHGQVIEVRITNDGQTVPPELRERLFEPYVTGKQRGSGLGLALVQRVMLEHGGRINMRCDNGRTTMTLQLPVRHSNEDK</sequence>
<name>A0A5R9GKP8_9PROT</name>
<evidence type="ECO:0000256" key="8">
    <source>
        <dbReference type="ARBA" id="ARBA00023012"/>
    </source>
</evidence>
<dbReference type="Pfam" id="PF00512">
    <property type="entry name" value="HisKA"/>
    <property type="match status" value="1"/>
</dbReference>
<dbReference type="CDD" id="cd00082">
    <property type="entry name" value="HisKA"/>
    <property type="match status" value="1"/>
</dbReference>
<dbReference type="Gene3D" id="3.30.565.10">
    <property type="entry name" value="Histidine kinase-like ATPase, C-terminal domain"/>
    <property type="match status" value="1"/>
</dbReference>
<gene>
    <name evidence="11" type="ORF">FEF65_08950</name>
</gene>
<keyword evidence="4" id="KW-0808">Transferase</keyword>
<evidence type="ECO:0000259" key="10">
    <source>
        <dbReference type="PROSITE" id="PS50112"/>
    </source>
</evidence>
<feature type="domain" description="Histidine kinase" evidence="9">
    <location>
        <begin position="127"/>
        <end position="333"/>
    </location>
</feature>
<comment type="catalytic activity">
    <reaction evidence="1">
        <text>ATP + protein L-histidine = ADP + protein N-phospho-L-histidine.</text>
        <dbReference type="EC" id="2.7.13.3"/>
    </reaction>
</comment>
<dbReference type="PRINTS" id="PR00344">
    <property type="entry name" value="BCTRLSENSOR"/>
</dbReference>
<evidence type="ECO:0000313" key="11">
    <source>
        <dbReference type="EMBL" id="TLS67091.1"/>
    </source>
</evidence>
<dbReference type="PROSITE" id="PS50109">
    <property type="entry name" value="HIS_KIN"/>
    <property type="match status" value="1"/>
</dbReference>
<dbReference type="InterPro" id="IPR036890">
    <property type="entry name" value="HATPase_C_sf"/>
</dbReference>
<keyword evidence="5" id="KW-0547">Nucleotide-binding</keyword>
<dbReference type="GO" id="GO:0005524">
    <property type="term" value="F:ATP binding"/>
    <property type="evidence" value="ECO:0007669"/>
    <property type="project" value="UniProtKB-KW"/>
</dbReference>
<dbReference type="EMBL" id="VBRY01000007">
    <property type="protein sequence ID" value="TLS67091.1"/>
    <property type="molecule type" value="Genomic_DNA"/>
</dbReference>
<keyword evidence="7" id="KW-0067">ATP-binding</keyword>
<dbReference type="InterPro" id="IPR003594">
    <property type="entry name" value="HATPase_dom"/>
</dbReference>
<dbReference type="GO" id="GO:0000155">
    <property type="term" value="F:phosphorelay sensor kinase activity"/>
    <property type="evidence" value="ECO:0007669"/>
    <property type="project" value="InterPro"/>
</dbReference>
<evidence type="ECO:0000256" key="2">
    <source>
        <dbReference type="ARBA" id="ARBA00012438"/>
    </source>
</evidence>
<dbReference type="PANTHER" id="PTHR43065">
    <property type="entry name" value="SENSOR HISTIDINE KINASE"/>
    <property type="match status" value="1"/>
</dbReference>
<evidence type="ECO:0000256" key="4">
    <source>
        <dbReference type="ARBA" id="ARBA00022679"/>
    </source>
</evidence>
<dbReference type="InterPro" id="IPR005467">
    <property type="entry name" value="His_kinase_dom"/>
</dbReference>
<dbReference type="Proteomes" id="UP000306585">
    <property type="component" value="Unassembled WGS sequence"/>
</dbReference>
<organism evidence="11 12">
    <name type="scientific">Mariprofundus erugo</name>
    <dbReference type="NCBI Taxonomy" id="2528639"/>
    <lineage>
        <taxon>Bacteria</taxon>
        <taxon>Pseudomonadati</taxon>
        <taxon>Pseudomonadota</taxon>
        <taxon>Candidatius Mariprofundia</taxon>
        <taxon>Mariprofundales</taxon>
        <taxon>Mariprofundaceae</taxon>
        <taxon>Mariprofundus</taxon>
    </lineage>
</organism>
<dbReference type="InterPro" id="IPR004358">
    <property type="entry name" value="Sig_transdc_His_kin-like_C"/>
</dbReference>
<dbReference type="Pfam" id="PF02518">
    <property type="entry name" value="HATPase_c"/>
    <property type="match status" value="1"/>
</dbReference>
<reference evidence="11 12" key="1">
    <citation type="journal article" date="2019" name="Appl. Environ. Microbiol.">
        <title>Environmental Evidence and Genomic Insight of Iron-oxidizing Bacteria Preference Towards More Corrosion Resistant Stainless Steel at Higher Salinities.</title>
        <authorList>
            <person name="Garrison C.E."/>
            <person name="Price K.A."/>
            <person name="Field E.K."/>
        </authorList>
    </citation>
    <scope>NUCLEOTIDE SEQUENCE [LARGE SCALE GENOMIC DNA]</scope>
    <source>
        <strain evidence="11 12">P3</strain>
    </source>
</reference>
<evidence type="ECO:0000256" key="5">
    <source>
        <dbReference type="ARBA" id="ARBA00022741"/>
    </source>
</evidence>
<feature type="domain" description="PAS" evidence="10">
    <location>
        <begin position="1"/>
        <end position="53"/>
    </location>
</feature>
<dbReference type="InterPro" id="IPR003661">
    <property type="entry name" value="HisK_dim/P_dom"/>
</dbReference>
<keyword evidence="6 11" id="KW-0418">Kinase</keyword>
<dbReference type="PANTHER" id="PTHR43065:SF10">
    <property type="entry name" value="PEROXIDE STRESS-ACTIVATED HISTIDINE KINASE MAK3"/>
    <property type="match status" value="1"/>
</dbReference>